<evidence type="ECO:0000313" key="2">
    <source>
        <dbReference type="EMBL" id="EFM11453.1"/>
    </source>
</evidence>
<dbReference type="Proteomes" id="UP000005387">
    <property type="component" value="Unassembled WGS sequence"/>
</dbReference>
<dbReference type="EMBL" id="AEDD01000004">
    <property type="protein sequence ID" value="EFM11453.1"/>
    <property type="molecule type" value="Genomic_DNA"/>
</dbReference>
<dbReference type="OrthoDB" id="2374256at2"/>
<feature type="transmembrane region" description="Helical" evidence="1">
    <location>
        <begin position="168"/>
        <end position="190"/>
    </location>
</feature>
<name>E0I8E8_9BACL</name>
<feature type="transmembrane region" description="Helical" evidence="1">
    <location>
        <begin position="114"/>
        <end position="135"/>
    </location>
</feature>
<keyword evidence="3" id="KW-1185">Reference proteome</keyword>
<dbReference type="STRING" id="717606.PaecuDRAFT_1901"/>
<keyword evidence="1" id="KW-0812">Transmembrane</keyword>
<proteinExistence type="predicted"/>
<sequence length="214" mass="23901">MNLKKLFFLFWSCMALGAVVCTLLGLMLQFTDQSFGFLKADEIGYNVFNMAVSGLMIGVFSQLGFFAYLTASYIALSIFRRKFLWTTLQGYSSAFAVFALGYMLYGERDKLSDWLYWVLPLALFIGSILVAFVKVKQTNKSAFVSTVFLMFVVTVLEAWPSINGDETNAVSVFFMITPLFICNAYQILLLHRLVGNSKQEADSATITKSANSAS</sequence>
<gene>
    <name evidence="2" type="ORF">PaecuDRAFT_1901</name>
</gene>
<dbReference type="Pfam" id="PF14089">
    <property type="entry name" value="KbaA"/>
    <property type="match status" value="1"/>
</dbReference>
<dbReference type="InterPro" id="IPR024164">
    <property type="entry name" value="KinB-signalling_activ"/>
</dbReference>
<reference evidence="2 3" key="1">
    <citation type="submission" date="2010-07" db="EMBL/GenBank/DDBJ databases">
        <title>The draft genome of Paenibacillus curdlanolyticus YK9.</title>
        <authorList>
            <consortium name="US DOE Joint Genome Institute (JGI-PGF)"/>
            <person name="Lucas S."/>
            <person name="Copeland A."/>
            <person name="Lapidus A."/>
            <person name="Cheng J.-F."/>
            <person name="Bruce D."/>
            <person name="Goodwin L."/>
            <person name="Pitluck S."/>
            <person name="Land M.L."/>
            <person name="Hauser L."/>
            <person name="Chang Y.-J."/>
            <person name="Jeffries C."/>
            <person name="Anderson I.J."/>
            <person name="Johnson E."/>
            <person name="Loganathan U."/>
            <person name="Mulhopadhyay B."/>
            <person name="Kyrpides N."/>
            <person name="Woyke T.J."/>
        </authorList>
    </citation>
    <scope>NUCLEOTIDE SEQUENCE [LARGE SCALE GENOMIC DNA]</scope>
    <source>
        <strain evidence="2 3">YK9</strain>
    </source>
</reference>
<feature type="transmembrane region" description="Helical" evidence="1">
    <location>
        <begin position="142"/>
        <end position="162"/>
    </location>
</feature>
<dbReference type="AlphaFoldDB" id="E0I8E8"/>
<evidence type="ECO:0000313" key="3">
    <source>
        <dbReference type="Proteomes" id="UP000005387"/>
    </source>
</evidence>
<accession>E0I8E8</accession>
<feature type="transmembrane region" description="Helical" evidence="1">
    <location>
        <begin position="7"/>
        <end position="30"/>
    </location>
</feature>
<dbReference type="RefSeq" id="WP_006037909.1">
    <property type="nucleotide sequence ID" value="NZ_AEDD01000004.1"/>
</dbReference>
<dbReference type="PIRSF" id="PIRSF029886">
    <property type="entry name" value="KBAA"/>
    <property type="match status" value="1"/>
</dbReference>
<feature type="transmembrane region" description="Helical" evidence="1">
    <location>
        <begin position="83"/>
        <end position="102"/>
    </location>
</feature>
<dbReference type="eggNOG" id="COG2194">
    <property type="taxonomic scope" value="Bacteria"/>
</dbReference>
<organism evidence="2 3">
    <name type="scientific">Paenibacillus curdlanolyticus YK9</name>
    <dbReference type="NCBI Taxonomy" id="717606"/>
    <lineage>
        <taxon>Bacteria</taxon>
        <taxon>Bacillati</taxon>
        <taxon>Bacillota</taxon>
        <taxon>Bacilli</taxon>
        <taxon>Bacillales</taxon>
        <taxon>Paenibacillaceae</taxon>
        <taxon>Paenibacillus</taxon>
    </lineage>
</organism>
<keyword evidence="1" id="KW-0472">Membrane</keyword>
<dbReference type="SMART" id="SM01251">
    <property type="entry name" value="KbaA"/>
    <property type="match status" value="1"/>
</dbReference>
<dbReference type="GO" id="GO:0045881">
    <property type="term" value="P:positive regulation of sporulation resulting in formation of a cellular spore"/>
    <property type="evidence" value="ECO:0007669"/>
    <property type="project" value="InterPro"/>
</dbReference>
<keyword evidence="1" id="KW-1133">Transmembrane helix</keyword>
<protein>
    <submittedName>
        <fullName evidence="2">KinB signaling pathway activation protein</fullName>
    </submittedName>
</protein>
<feature type="transmembrane region" description="Helical" evidence="1">
    <location>
        <begin position="50"/>
        <end position="71"/>
    </location>
</feature>
<evidence type="ECO:0000256" key="1">
    <source>
        <dbReference type="SAM" id="Phobius"/>
    </source>
</evidence>